<keyword evidence="2 9" id="KW-0813">Transport</keyword>
<comment type="subcellular location">
    <subcellularLocation>
        <location evidence="1 9">Cell inner membrane</location>
        <topology evidence="1 9">Multi-pass membrane protein</topology>
    </subcellularLocation>
</comment>
<dbReference type="InterPro" id="IPR055348">
    <property type="entry name" value="DctQ"/>
</dbReference>
<keyword evidence="7 9" id="KW-0472">Membrane</keyword>
<evidence type="ECO:0000256" key="4">
    <source>
        <dbReference type="ARBA" id="ARBA00022519"/>
    </source>
</evidence>
<evidence type="ECO:0000313" key="11">
    <source>
        <dbReference type="EMBL" id="MDH4572856.1"/>
    </source>
</evidence>
<evidence type="ECO:0000256" key="3">
    <source>
        <dbReference type="ARBA" id="ARBA00022475"/>
    </source>
</evidence>
<dbReference type="PANTHER" id="PTHR35011">
    <property type="entry name" value="2,3-DIKETO-L-GULONATE TRAP TRANSPORTER SMALL PERMEASE PROTEIN YIAM"/>
    <property type="match status" value="1"/>
</dbReference>
<dbReference type="InterPro" id="IPR007387">
    <property type="entry name" value="TRAP_DctQ"/>
</dbReference>
<dbReference type="PANTHER" id="PTHR35011:SF2">
    <property type="entry name" value="2,3-DIKETO-L-GULONATE TRAP TRANSPORTER SMALL PERMEASE PROTEIN YIAM"/>
    <property type="match status" value="1"/>
</dbReference>
<comment type="similarity">
    <text evidence="8 9">Belongs to the TRAP transporter small permease family.</text>
</comment>
<feature type="transmembrane region" description="Helical" evidence="9">
    <location>
        <begin position="40"/>
        <end position="64"/>
    </location>
</feature>
<feature type="transmembrane region" description="Helical" evidence="9">
    <location>
        <begin position="126"/>
        <end position="147"/>
    </location>
</feature>
<evidence type="ECO:0000259" key="10">
    <source>
        <dbReference type="Pfam" id="PF04290"/>
    </source>
</evidence>
<keyword evidence="3" id="KW-1003">Cell membrane</keyword>
<comment type="subunit">
    <text evidence="9">The complex comprises the extracytoplasmic solute receptor protein and the two transmembrane proteins.</text>
</comment>
<evidence type="ECO:0000256" key="8">
    <source>
        <dbReference type="ARBA" id="ARBA00038436"/>
    </source>
</evidence>
<sequence>MTMLNVGLKSMRYFMILCLACMVLLVFANVLLRYLFDSSIYIAEGGASLLFVWMTFVGAALVVYERGLIAVDVVVSKLPSIPRSLCEILINIAMLGVSVMIFRGSWHQTILNLNVISSSTLLSSALLYASGVFFSIISGGIMIVRLIKSVSKSFERKSALHEGDVNHYDQARSSK</sequence>
<comment type="caution">
    <text evidence="11">The sequence shown here is derived from an EMBL/GenBank/DDBJ whole genome shotgun (WGS) entry which is preliminary data.</text>
</comment>
<evidence type="ECO:0000313" key="12">
    <source>
        <dbReference type="Proteomes" id="UP001162135"/>
    </source>
</evidence>
<dbReference type="Pfam" id="PF04290">
    <property type="entry name" value="DctQ"/>
    <property type="match status" value="1"/>
</dbReference>
<reference evidence="11" key="1">
    <citation type="journal article" date="2015" name="Antonie Van Leeuwenhoek">
        <title>Comparative 16S rRNA signatures and multilocus sequence analysis for the genus Salinicola and description of Salinicola acroporae sp. nov., isolated from coral Acropora digitifera.</title>
        <authorList>
            <person name="Lepcha R.T."/>
            <person name="Poddar A."/>
            <person name="Schumann P."/>
            <person name="Das S.K."/>
        </authorList>
    </citation>
    <scope>NUCLEOTIDE SEQUENCE</scope>
    <source>
        <strain evidence="11">S4-41</strain>
    </source>
</reference>
<gene>
    <name evidence="11" type="ORF">CUR86_10615</name>
</gene>
<keyword evidence="4 9" id="KW-0997">Cell inner membrane</keyword>
<evidence type="ECO:0000256" key="6">
    <source>
        <dbReference type="ARBA" id="ARBA00022989"/>
    </source>
</evidence>
<dbReference type="EMBL" id="PGFS01000001">
    <property type="protein sequence ID" value="MDH4572856.1"/>
    <property type="molecule type" value="Genomic_DNA"/>
</dbReference>
<protein>
    <recommendedName>
        <fullName evidence="9">TRAP transporter small permease protein</fullName>
    </recommendedName>
</protein>
<keyword evidence="5 9" id="KW-0812">Transmembrane</keyword>
<dbReference type="Proteomes" id="UP001162135">
    <property type="component" value="Unassembled WGS sequence"/>
</dbReference>
<evidence type="ECO:0000256" key="2">
    <source>
        <dbReference type="ARBA" id="ARBA00022448"/>
    </source>
</evidence>
<evidence type="ECO:0000256" key="7">
    <source>
        <dbReference type="ARBA" id="ARBA00023136"/>
    </source>
</evidence>
<accession>A0ABT6I5N3</accession>
<evidence type="ECO:0000256" key="5">
    <source>
        <dbReference type="ARBA" id="ARBA00022692"/>
    </source>
</evidence>
<evidence type="ECO:0000256" key="9">
    <source>
        <dbReference type="RuleBase" id="RU369079"/>
    </source>
</evidence>
<dbReference type="RefSeq" id="WP_110717873.1">
    <property type="nucleotide sequence ID" value="NZ_PGFS01000001.1"/>
</dbReference>
<organism evidence="11 12">
    <name type="scientific">Salinicola acroporae</name>
    <dbReference type="NCBI Taxonomy" id="1541440"/>
    <lineage>
        <taxon>Bacteria</taxon>
        <taxon>Pseudomonadati</taxon>
        <taxon>Pseudomonadota</taxon>
        <taxon>Gammaproteobacteria</taxon>
        <taxon>Oceanospirillales</taxon>
        <taxon>Halomonadaceae</taxon>
        <taxon>Salinicola</taxon>
    </lineage>
</organism>
<feature type="transmembrane region" description="Helical" evidence="9">
    <location>
        <begin position="12"/>
        <end position="34"/>
    </location>
</feature>
<feature type="transmembrane region" description="Helical" evidence="9">
    <location>
        <begin position="85"/>
        <end position="106"/>
    </location>
</feature>
<evidence type="ECO:0000256" key="1">
    <source>
        <dbReference type="ARBA" id="ARBA00004429"/>
    </source>
</evidence>
<comment type="function">
    <text evidence="9">Part of the tripartite ATP-independent periplasmic (TRAP) transport system.</text>
</comment>
<feature type="domain" description="Tripartite ATP-independent periplasmic transporters DctQ component" evidence="10">
    <location>
        <begin position="22"/>
        <end position="152"/>
    </location>
</feature>
<proteinExistence type="inferred from homology"/>
<keyword evidence="6 9" id="KW-1133">Transmembrane helix</keyword>
<keyword evidence="12" id="KW-1185">Reference proteome</keyword>
<reference evidence="11" key="2">
    <citation type="submission" date="2017-11" db="EMBL/GenBank/DDBJ databases">
        <authorList>
            <person name="Das S.K."/>
        </authorList>
    </citation>
    <scope>NUCLEOTIDE SEQUENCE</scope>
    <source>
        <strain evidence="11">S4-41</strain>
    </source>
</reference>
<name>A0ABT6I5N3_9GAMM</name>